<name>A0ABV0F5V1_9ENTE</name>
<keyword evidence="4" id="KW-1185">Reference proteome</keyword>
<evidence type="ECO:0000256" key="1">
    <source>
        <dbReference type="SAM" id="Coils"/>
    </source>
</evidence>
<comment type="caution">
    <text evidence="3">The sequence shown here is derived from an EMBL/GenBank/DDBJ whole genome shotgun (WGS) entry which is preliminary data.</text>
</comment>
<keyword evidence="2" id="KW-0732">Signal</keyword>
<dbReference type="CDD" id="cd06325">
    <property type="entry name" value="PBP1_ABC_unchar_transporter"/>
    <property type="match status" value="1"/>
</dbReference>
<dbReference type="EMBL" id="MAEI02000001">
    <property type="protein sequence ID" value="MEO1782457.1"/>
    <property type="molecule type" value="Genomic_DNA"/>
</dbReference>
<reference evidence="3" key="2">
    <citation type="submission" date="2024-02" db="EMBL/GenBank/DDBJ databases">
        <title>The Genome Sequence of Enterococcus diestrammenae JM9A.</title>
        <authorList>
            <person name="Earl A."/>
            <person name="Manson A."/>
            <person name="Gilmore M."/>
            <person name="Sanders J."/>
            <person name="Shea T."/>
            <person name="Howe W."/>
            <person name="Livny J."/>
            <person name="Cuomo C."/>
            <person name="Neafsey D."/>
            <person name="Birren B."/>
        </authorList>
    </citation>
    <scope>NUCLEOTIDE SEQUENCE</scope>
    <source>
        <strain evidence="3">JM9A</strain>
    </source>
</reference>
<evidence type="ECO:0008006" key="5">
    <source>
        <dbReference type="Google" id="ProtNLM"/>
    </source>
</evidence>
<feature type="chain" id="PRO_5045570385" description="ABC transporter substrate-binding protein" evidence="2">
    <location>
        <begin position="24"/>
        <end position="330"/>
    </location>
</feature>
<organism evidence="3 4">
    <name type="scientific">Enterococcus diestrammenae</name>
    <dbReference type="NCBI Taxonomy" id="1155073"/>
    <lineage>
        <taxon>Bacteria</taxon>
        <taxon>Bacillati</taxon>
        <taxon>Bacillota</taxon>
        <taxon>Bacilli</taxon>
        <taxon>Lactobacillales</taxon>
        <taxon>Enterococcaceae</taxon>
        <taxon>Enterococcus</taxon>
    </lineage>
</organism>
<feature type="coiled-coil region" evidence="1">
    <location>
        <begin position="73"/>
        <end position="100"/>
    </location>
</feature>
<dbReference type="Gene3D" id="3.40.50.2300">
    <property type="match status" value="2"/>
</dbReference>
<dbReference type="PANTHER" id="PTHR35271:SF1">
    <property type="entry name" value="ABC TRANSPORTER, SUBSTRATE-BINDING LIPOPROTEIN"/>
    <property type="match status" value="1"/>
</dbReference>
<evidence type="ECO:0000313" key="3">
    <source>
        <dbReference type="EMBL" id="MEO1782457.1"/>
    </source>
</evidence>
<evidence type="ECO:0000256" key="2">
    <source>
        <dbReference type="SAM" id="SignalP"/>
    </source>
</evidence>
<dbReference type="PANTHER" id="PTHR35271">
    <property type="entry name" value="ABC TRANSPORTER, SUBSTRATE-BINDING LIPOPROTEIN-RELATED"/>
    <property type="match status" value="1"/>
</dbReference>
<gene>
    <name evidence="3" type="ORF">BAU18_002051</name>
</gene>
<dbReference type="InterPro" id="IPR007487">
    <property type="entry name" value="ABC_transpt-TYRBP-like"/>
</dbReference>
<dbReference type="Pfam" id="PF04392">
    <property type="entry name" value="ABC_sub_bind"/>
    <property type="match status" value="1"/>
</dbReference>
<sequence>MKMKKWMKTALVTTLLLSLVACSNNGSSQSAGSESNAENGKKKVGVLQLVAHASLDASYEGFLEGLAENGYPKEAIELDYQNAQNDQANLKSMSEKLVKEKPDVLLAIATPAAQALANETKDLPITVTAVTDLVGAKLVATNEAPGGNLTGTTDWAPVEKQVELLLAIVPDAKTVGIAYNAGETNSKIQAEAAEAALKKAGVKAKVLTANTTNDVQQVITSLAKDTDAIYIPTDNTFATAAPVVGEVAKQTKTPVVTGSVEQVDGGALATYGIDYKSLGKLTGKMAATILDGKDQPAKMPVQSAESFTLVVNEEMAQALGIDPNTIQQPK</sequence>
<dbReference type="InterPro" id="IPR028082">
    <property type="entry name" value="Peripla_BP_I"/>
</dbReference>
<dbReference type="RefSeq" id="WP_161869159.1">
    <property type="nucleotide sequence ID" value="NZ_MAEI02000001.1"/>
</dbReference>
<feature type="signal peptide" evidence="2">
    <location>
        <begin position="1"/>
        <end position="23"/>
    </location>
</feature>
<accession>A0ABV0F5V1</accession>
<evidence type="ECO:0000313" key="4">
    <source>
        <dbReference type="Proteomes" id="UP001429357"/>
    </source>
</evidence>
<protein>
    <recommendedName>
        <fullName evidence="5">ABC transporter substrate-binding protein</fullName>
    </recommendedName>
</protein>
<keyword evidence="1" id="KW-0175">Coiled coil</keyword>
<dbReference type="SUPFAM" id="SSF53822">
    <property type="entry name" value="Periplasmic binding protein-like I"/>
    <property type="match status" value="1"/>
</dbReference>
<proteinExistence type="predicted"/>
<dbReference type="Proteomes" id="UP001429357">
    <property type="component" value="Unassembled WGS sequence"/>
</dbReference>
<reference evidence="3" key="1">
    <citation type="submission" date="2016-06" db="EMBL/GenBank/DDBJ databases">
        <authorList>
            <person name="Van Tyne D."/>
        </authorList>
    </citation>
    <scope>NUCLEOTIDE SEQUENCE</scope>
    <source>
        <strain evidence="3">JM9A</strain>
    </source>
</reference>
<dbReference type="PROSITE" id="PS51257">
    <property type="entry name" value="PROKAR_LIPOPROTEIN"/>
    <property type="match status" value="1"/>
</dbReference>